<accession>A0A352IQU0</accession>
<dbReference type="AlphaFoldDB" id="A0A352IQU0"/>
<evidence type="ECO:0008006" key="3">
    <source>
        <dbReference type="Google" id="ProtNLM"/>
    </source>
</evidence>
<dbReference type="InterPro" id="IPR039261">
    <property type="entry name" value="FNR_nucleotide-bd"/>
</dbReference>
<dbReference type="Proteomes" id="UP000263489">
    <property type="component" value="Unassembled WGS sequence"/>
</dbReference>
<sequence length="63" mass="7418">MKEHPFSISIDGELMDRVFSELEFRDWVFVMCGPAVMMDVVEDHLIQRGTPAHRILSERFSYD</sequence>
<evidence type="ECO:0000313" key="2">
    <source>
        <dbReference type="Proteomes" id="UP000263489"/>
    </source>
</evidence>
<gene>
    <name evidence="1" type="ORF">DC045_05750</name>
</gene>
<evidence type="ECO:0000313" key="1">
    <source>
        <dbReference type="EMBL" id="HBC33823.1"/>
    </source>
</evidence>
<organism evidence="1 2">
    <name type="scientific">Marinobacter adhaerens</name>
    <dbReference type="NCBI Taxonomy" id="1033846"/>
    <lineage>
        <taxon>Bacteria</taxon>
        <taxon>Pseudomonadati</taxon>
        <taxon>Pseudomonadota</taxon>
        <taxon>Gammaproteobacteria</taxon>
        <taxon>Pseudomonadales</taxon>
        <taxon>Marinobacteraceae</taxon>
        <taxon>Marinobacter</taxon>
    </lineage>
</organism>
<comment type="caution">
    <text evidence="1">The sequence shown here is derived from an EMBL/GenBank/DDBJ whole genome shotgun (WGS) entry which is preliminary data.</text>
</comment>
<dbReference type="Gene3D" id="3.40.50.80">
    <property type="entry name" value="Nucleotide-binding domain of ferredoxin-NADP reductase (FNR) module"/>
    <property type="match status" value="1"/>
</dbReference>
<dbReference type="SUPFAM" id="SSF52343">
    <property type="entry name" value="Ferredoxin reductase-like, C-terminal NADP-linked domain"/>
    <property type="match status" value="1"/>
</dbReference>
<dbReference type="EMBL" id="DNNA01000091">
    <property type="protein sequence ID" value="HBC33823.1"/>
    <property type="molecule type" value="Genomic_DNA"/>
</dbReference>
<protein>
    <recommendedName>
        <fullName evidence="3">Oxidoreductase FAD/NAD(P)-binding domain-containing protein</fullName>
    </recommendedName>
</protein>
<proteinExistence type="predicted"/>
<reference evidence="1 2" key="1">
    <citation type="journal article" date="2018" name="Nat. Biotechnol.">
        <title>A standardized bacterial taxonomy based on genome phylogeny substantially revises the tree of life.</title>
        <authorList>
            <person name="Parks D.H."/>
            <person name="Chuvochina M."/>
            <person name="Waite D.W."/>
            <person name="Rinke C."/>
            <person name="Skarshewski A."/>
            <person name="Chaumeil P.A."/>
            <person name="Hugenholtz P."/>
        </authorList>
    </citation>
    <scope>NUCLEOTIDE SEQUENCE [LARGE SCALE GENOMIC DNA]</scope>
    <source>
        <strain evidence="1">UBA9380</strain>
    </source>
</reference>
<name>A0A352IQU0_9GAMM</name>